<dbReference type="VEuPathDB" id="FungiDB:RhiirA1_508465"/>
<evidence type="ECO:0000256" key="1">
    <source>
        <dbReference type="SAM" id="Coils"/>
    </source>
</evidence>
<keyword evidence="1" id="KW-0175">Coiled coil</keyword>
<evidence type="ECO:0000313" key="4">
    <source>
        <dbReference type="Proteomes" id="UP000232688"/>
    </source>
</evidence>
<dbReference type="VEuPathDB" id="FungiDB:FUN_016394"/>
<keyword evidence="2" id="KW-1133">Transmembrane helix</keyword>
<organism evidence="3 4">
    <name type="scientific">Rhizophagus irregularis</name>
    <dbReference type="NCBI Taxonomy" id="588596"/>
    <lineage>
        <taxon>Eukaryota</taxon>
        <taxon>Fungi</taxon>
        <taxon>Fungi incertae sedis</taxon>
        <taxon>Mucoromycota</taxon>
        <taxon>Glomeromycotina</taxon>
        <taxon>Glomeromycetes</taxon>
        <taxon>Glomerales</taxon>
        <taxon>Glomeraceae</taxon>
        <taxon>Rhizophagus</taxon>
    </lineage>
</organism>
<reference evidence="3 4" key="2">
    <citation type="submission" date="2017-10" db="EMBL/GenBank/DDBJ databases">
        <title>Genome analyses suggest a sexual origin of heterokaryosis in a supposedly ancient asexual fungus.</title>
        <authorList>
            <person name="Corradi N."/>
            <person name="Sedzielewska K."/>
            <person name="Noel J."/>
            <person name="Charron P."/>
            <person name="Farinelli L."/>
            <person name="Marton T."/>
            <person name="Kruger M."/>
            <person name="Pelin A."/>
            <person name="Brachmann A."/>
            <person name="Corradi N."/>
        </authorList>
    </citation>
    <scope>NUCLEOTIDE SEQUENCE [LARGE SCALE GENOMIC DNA]</scope>
    <source>
        <strain evidence="3 4">A1</strain>
    </source>
</reference>
<proteinExistence type="predicted"/>
<reference evidence="3 4" key="1">
    <citation type="submission" date="2017-10" db="EMBL/GenBank/DDBJ databases">
        <title>Extensive intraspecific genome diversity in a model arbuscular mycorrhizal fungus.</title>
        <authorList>
            <person name="Chen E.C.H."/>
            <person name="Morin E."/>
            <person name="Baudet D."/>
            <person name="Noel J."/>
            <person name="Ndikumana S."/>
            <person name="Charron P."/>
            <person name="St-Onge C."/>
            <person name="Giorgi J."/>
            <person name="Grigoriev I.V."/>
            <person name="Roux C."/>
            <person name="Martin F.M."/>
            <person name="Corradi N."/>
        </authorList>
    </citation>
    <scope>NUCLEOTIDE SEQUENCE [LARGE SCALE GENOMIC DNA]</scope>
    <source>
        <strain evidence="3 4">A1</strain>
    </source>
</reference>
<feature type="coiled-coil region" evidence="1">
    <location>
        <begin position="357"/>
        <end position="388"/>
    </location>
</feature>
<gene>
    <name evidence="3" type="ORF">RhiirA1_508465</name>
</gene>
<dbReference type="EMBL" id="LLXH01000365">
    <property type="protein sequence ID" value="PKC67883.1"/>
    <property type="molecule type" value="Genomic_DNA"/>
</dbReference>
<name>A0A2N0RX39_9GLOM</name>
<keyword evidence="2" id="KW-0812">Transmembrane</keyword>
<keyword evidence="2" id="KW-0472">Membrane</keyword>
<evidence type="ECO:0000313" key="3">
    <source>
        <dbReference type="EMBL" id="PKC67883.1"/>
    </source>
</evidence>
<protein>
    <recommendedName>
        <fullName evidence="5">Ion transport domain-containing protein</fullName>
    </recommendedName>
</protein>
<accession>A0A2N0RX39</accession>
<evidence type="ECO:0000256" key="2">
    <source>
        <dbReference type="SAM" id="Phobius"/>
    </source>
</evidence>
<dbReference type="AlphaFoldDB" id="A0A2N0RX39"/>
<dbReference type="Proteomes" id="UP000232688">
    <property type="component" value="Unassembled WGS sequence"/>
</dbReference>
<sequence>MFEYRPNDGKMRDFYLKVYWYEKVSKEFEIGVDEITKQENEIVAEDEERKEKIIRRHECEEMVVYINRIIWRFIKYRPDDFKLLDIRHNVMKNLILDDCDHLIKFILFGNDDDGKKANKLHIPRNIFWKKKKYVDDDTESEKITNIMELAIYHCKDFVTPLNTKYILLTESKKTKDSFNGTTTNPLNGQELNGKMKANFDSTDRNDNPFSYYPTAMVATYFWLNGDFVQRDSFDFWAVEVFSLIASILLVTILQNMLIAFMGGVYEEAATKGRQALFRANQIANYEAFYHLNFPPIEHDPKYIYYIGQSKNFETWRENRKDDGAIYKGFEEKSTFTKFVFEEKDYDKFSIWVIEIEINNKKKMKKDLNDNIDNLLNKLNDQKRDDNAEKIDKKIEEIENINNVSGIIELLIKKT</sequence>
<evidence type="ECO:0008006" key="5">
    <source>
        <dbReference type="Google" id="ProtNLM"/>
    </source>
</evidence>
<comment type="caution">
    <text evidence="3">The sequence shown here is derived from an EMBL/GenBank/DDBJ whole genome shotgun (WGS) entry which is preliminary data.</text>
</comment>
<feature type="transmembrane region" description="Helical" evidence="2">
    <location>
        <begin position="240"/>
        <end position="265"/>
    </location>
</feature>
<dbReference type="VEuPathDB" id="FungiDB:FUN_016393"/>